<keyword evidence="1 3" id="KW-0479">Metal-binding</keyword>
<comment type="subunit">
    <text evidence="3">Interacts with GyrB.</text>
</comment>
<feature type="binding site" evidence="3">
    <location>
        <position position="35"/>
    </location>
    <ligand>
        <name>Zn(2+)</name>
        <dbReference type="ChEBI" id="CHEBI:29105"/>
    </ligand>
</feature>
<comment type="function">
    <text evidence="3">Inhibits all the catalytic activities of DNA gyrase by preventing its interaction with DNA. Acts by binding directly to the C-terminal domain of GyrB, which probably disrupts DNA binding by the gyrase.</text>
</comment>
<dbReference type="GO" id="GO:0008270">
    <property type="term" value="F:zinc ion binding"/>
    <property type="evidence" value="ECO:0007669"/>
    <property type="project" value="UniProtKB-UniRule"/>
</dbReference>
<dbReference type="OrthoDB" id="9809663at2"/>
<evidence type="ECO:0000256" key="2">
    <source>
        <dbReference type="ARBA" id="ARBA00022833"/>
    </source>
</evidence>
<sequence>MSARPMRPRGPTVERCPICGKPASAEEAPFCSSRCREVDLNRWLGGAYRIPGEAVREPGGSDDED</sequence>
<dbReference type="RefSeq" id="WP_092808992.1">
    <property type="nucleotide sequence ID" value="NZ_FMVW01000001.1"/>
</dbReference>
<name>A0A1G5M6X7_AFIMA</name>
<dbReference type="Proteomes" id="UP000199347">
    <property type="component" value="Unassembled WGS sequence"/>
</dbReference>
<feature type="binding site" evidence="3">
    <location>
        <position position="16"/>
    </location>
    <ligand>
        <name>Zn(2+)</name>
        <dbReference type="ChEBI" id="CHEBI:29105"/>
    </ligand>
</feature>
<dbReference type="PANTHER" id="PTHR36150">
    <property type="entry name" value="DNA GYRASE INHIBITOR YACG"/>
    <property type="match status" value="1"/>
</dbReference>
<dbReference type="NCBIfam" id="NF002362">
    <property type="entry name" value="PRK01343.1"/>
    <property type="match status" value="1"/>
</dbReference>
<dbReference type="STRING" id="1120955.SAMN03080610_00154"/>
<comment type="cofactor">
    <cofactor evidence="3">
        <name>Zn(2+)</name>
        <dbReference type="ChEBI" id="CHEBI:29105"/>
    </cofactor>
    <text evidence="3">Binds 1 zinc ion.</text>
</comment>
<protein>
    <recommendedName>
        <fullName evidence="3">DNA gyrase inhibitor YacG</fullName>
    </recommendedName>
</protein>
<reference evidence="4 5" key="1">
    <citation type="submission" date="2016-10" db="EMBL/GenBank/DDBJ databases">
        <authorList>
            <person name="de Groot N.N."/>
        </authorList>
    </citation>
    <scope>NUCLEOTIDE SEQUENCE [LARGE SCALE GENOMIC DNA]</scope>
    <source>
        <strain evidence="4 5">DSM 2698</strain>
    </source>
</reference>
<dbReference type="GO" id="GO:0008657">
    <property type="term" value="F:DNA topoisomerase type II (double strand cut, ATP-hydrolyzing) inhibitor activity"/>
    <property type="evidence" value="ECO:0007669"/>
    <property type="project" value="UniProtKB-UniRule"/>
</dbReference>
<evidence type="ECO:0000313" key="5">
    <source>
        <dbReference type="Proteomes" id="UP000199347"/>
    </source>
</evidence>
<organism evidence="4 5">
    <name type="scientific">Afifella marina DSM 2698</name>
    <dbReference type="NCBI Taxonomy" id="1120955"/>
    <lineage>
        <taxon>Bacteria</taxon>
        <taxon>Pseudomonadati</taxon>
        <taxon>Pseudomonadota</taxon>
        <taxon>Alphaproteobacteria</taxon>
        <taxon>Hyphomicrobiales</taxon>
        <taxon>Afifellaceae</taxon>
        <taxon>Afifella</taxon>
    </lineage>
</organism>
<evidence type="ECO:0000313" key="4">
    <source>
        <dbReference type="EMBL" id="SCZ20544.1"/>
    </source>
</evidence>
<keyword evidence="5" id="KW-1185">Reference proteome</keyword>
<feature type="binding site" evidence="3">
    <location>
        <position position="31"/>
    </location>
    <ligand>
        <name>Zn(2+)</name>
        <dbReference type="ChEBI" id="CHEBI:29105"/>
    </ligand>
</feature>
<dbReference type="Gene3D" id="3.30.50.10">
    <property type="entry name" value="Erythroid Transcription Factor GATA-1, subunit A"/>
    <property type="match status" value="1"/>
</dbReference>
<evidence type="ECO:0000256" key="1">
    <source>
        <dbReference type="ARBA" id="ARBA00022723"/>
    </source>
</evidence>
<dbReference type="InterPro" id="IPR005584">
    <property type="entry name" value="DNA_gyrase_inhibitor_YacG"/>
</dbReference>
<dbReference type="EMBL" id="FMVW01000001">
    <property type="protein sequence ID" value="SCZ20544.1"/>
    <property type="molecule type" value="Genomic_DNA"/>
</dbReference>
<dbReference type="Pfam" id="PF03884">
    <property type="entry name" value="YacG"/>
    <property type="match status" value="1"/>
</dbReference>
<keyword evidence="2 3" id="KW-0862">Zinc</keyword>
<dbReference type="PANTHER" id="PTHR36150:SF1">
    <property type="entry name" value="DNA GYRASE INHIBITOR YACG"/>
    <property type="match status" value="1"/>
</dbReference>
<feature type="binding site" evidence="3">
    <location>
        <position position="19"/>
    </location>
    <ligand>
        <name>Zn(2+)</name>
        <dbReference type="ChEBI" id="CHEBI:29105"/>
    </ligand>
</feature>
<accession>A0A1G5M6X7</accession>
<comment type="similarity">
    <text evidence="3">Belongs to the DNA gyrase inhibitor YacG family.</text>
</comment>
<dbReference type="SUPFAM" id="SSF57716">
    <property type="entry name" value="Glucocorticoid receptor-like (DNA-binding domain)"/>
    <property type="match status" value="1"/>
</dbReference>
<gene>
    <name evidence="3" type="primary">yacG</name>
    <name evidence="4" type="ORF">SAMN03080610_00154</name>
</gene>
<dbReference type="AlphaFoldDB" id="A0A1G5M6X7"/>
<proteinExistence type="inferred from homology"/>
<dbReference type="InterPro" id="IPR013088">
    <property type="entry name" value="Znf_NHR/GATA"/>
</dbReference>
<dbReference type="GO" id="GO:0006355">
    <property type="term" value="P:regulation of DNA-templated transcription"/>
    <property type="evidence" value="ECO:0007669"/>
    <property type="project" value="InterPro"/>
</dbReference>
<evidence type="ECO:0000256" key="3">
    <source>
        <dbReference type="HAMAP-Rule" id="MF_00649"/>
    </source>
</evidence>
<dbReference type="HAMAP" id="MF_00649">
    <property type="entry name" value="DNA_gyrase_inhibitor_YacG"/>
    <property type="match status" value="1"/>
</dbReference>